<gene>
    <name evidence="2" type="ORF">CEURO_LOCUS9968</name>
</gene>
<evidence type="ECO:0000259" key="1">
    <source>
        <dbReference type="Pfam" id="PF13976"/>
    </source>
</evidence>
<reference evidence="2" key="1">
    <citation type="submission" date="2022-07" db="EMBL/GenBank/DDBJ databases">
        <authorList>
            <person name="Macas J."/>
            <person name="Novak P."/>
            <person name="Neumann P."/>
        </authorList>
    </citation>
    <scope>NUCLEOTIDE SEQUENCE</scope>
</reference>
<sequence>MCKIVDLLTNKEIGRGHERGGLYVVSSSGSTPTILSISSETWHYRLSHPSPTVFKHLSPILGCSPFNDLCHFCHISKQTCLPFPTHYTSTTACFELIHVDIWGKYSTPTRTNHCYFL</sequence>
<dbReference type="InterPro" id="IPR025724">
    <property type="entry name" value="GAG-pre-integrase_dom"/>
</dbReference>
<organism evidence="2 3">
    <name type="scientific">Cuscuta europaea</name>
    <name type="common">European dodder</name>
    <dbReference type="NCBI Taxonomy" id="41803"/>
    <lineage>
        <taxon>Eukaryota</taxon>
        <taxon>Viridiplantae</taxon>
        <taxon>Streptophyta</taxon>
        <taxon>Embryophyta</taxon>
        <taxon>Tracheophyta</taxon>
        <taxon>Spermatophyta</taxon>
        <taxon>Magnoliopsida</taxon>
        <taxon>eudicotyledons</taxon>
        <taxon>Gunneridae</taxon>
        <taxon>Pentapetalae</taxon>
        <taxon>asterids</taxon>
        <taxon>lamiids</taxon>
        <taxon>Solanales</taxon>
        <taxon>Convolvulaceae</taxon>
        <taxon>Cuscuteae</taxon>
        <taxon>Cuscuta</taxon>
        <taxon>Cuscuta subgen. Cuscuta</taxon>
    </lineage>
</organism>
<dbReference type="OrthoDB" id="1252040at2759"/>
<dbReference type="Proteomes" id="UP001152484">
    <property type="component" value="Unassembled WGS sequence"/>
</dbReference>
<protein>
    <recommendedName>
        <fullName evidence="1">GAG-pre-integrase domain-containing protein</fullName>
    </recommendedName>
</protein>
<comment type="caution">
    <text evidence="2">The sequence shown here is derived from an EMBL/GenBank/DDBJ whole genome shotgun (WGS) entry which is preliminary data.</text>
</comment>
<dbReference type="Pfam" id="PF13976">
    <property type="entry name" value="gag_pre-integrs"/>
    <property type="match status" value="1"/>
</dbReference>
<name>A0A9P0Z514_CUSEU</name>
<dbReference type="EMBL" id="CAMAPE010000019">
    <property type="protein sequence ID" value="CAH9087214.1"/>
    <property type="molecule type" value="Genomic_DNA"/>
</dbReference>
<accession>A0A9P0Z514</accession>
<evidence type="ECO:0000313" key="2">
    <source>
        <dbReference type="EMBL" id="CAH9087214.1"/>
    </source>
</evidence>
<dbReference type="AlphaFoldDB" id="A0A9P0Z514"/>
<feature type="domain" description="GAG-pre-integrase" evidence="1">
    <location>
        <begin position="22"/>
        <end position="78"/>
    </location>
</feature>
<keyword evidence="3" id="KW-1185">Reference proteome</keyword>
<feature type="non-terminal residue" evidence="2">
    <location>
        <position position="1"/>
    </location>
</feature>
<evidence type="ECO:0000313" key="3">
    <source>
        <dbReference type="Proteomes" id="UP001152484"/>
    </source>
</evidence>
<proteinExistence type="predicted"/>